<proteinExistence type="inferred from homology"/>
<dbReference type="EMBL" id="SGPK01000037">
    <property type="protein sequence ID" value="THH10383.1"/>
    <property type="molecule type" value="Genomic_DNA"/>
</dbReference>
<keyword evidence="5" id="KW-0653">Protein transport</keyword>
<dbReference type="AlphaFoldDB" id="A0A4V3XDN5"/>
<evidence type="ECO:0000313" key="10">
    <source>
        <dbReference type="Proteomes" id="UP000308199"/>
    </source>
</evidence>
<evidence type="ECO:0000256" key="6">
    <source>
        <dbReference type="ARBA" id="ARBA00023034"/>
    </source>
</evidence>
<dbReference type="GO" id="GO:0000139">
    <property type="term" value="C:Golgi membrane"/>
    <property type="evidence" value="ECO:0007669"/>
    <property type="project" value="UniProtKB-SubCell"/>
</dbReference>
<evidence type="ECO:0000256" key="4">
    <source>
        <dbReference type="ARBA" id="ARBA00022448"/>
    </source>
</evidence>
<evidence type="ECO:0000256" key="8">
    <source>
        <dbReference type="ARBA" id="ARBA00031347"/>
    </source>
</evidence>
<comment type="subcellular location">
    <subcellularLocation>
        <location evidence="1">Golgi apparatus membrane</location>
        <topology evidence="1">Peripheral membrane protein</topology>
    </subcellularLocation>
</comment>
<dbReference type="PANTHER" id="PTHR21311">
    <property type="entry name" value="CONSERVED OLIGOMERIC GOLGI COMPLEX COMPONENT 8"/>
    <property type="match status" value="1"/>
</dbReference>
<comment type="caution">
    <text evidence="9">The sequence shown here is derived from an EMBL/GenBank/DDBJ whole genome shotgun (WGS) entry which is preliminary data.</text>
</comment>
<evidence type="ECO:0000256" key="2">
    <source>
        <dbReference type="ARBA" id="ARBA00006419"/>
    </source>
</evidence>
<gene>
    <name evidence="9" type="ORF">EW145_g1348</name>
</gene>
<dbReference type="Proteomes" id="UP000308199">
    <property type="component" value="Unassembled WGS sequence"/>
</dbReference>
<evidence type="ECO:0000256" key="3">
    <source>
        <dbReference type="ARBA" id="ARBA00020983"/>
    </source>
</evidence>
<reference evidence="9 10" key="1">
    <citation type="submission" date="2019-02" db="EMBL/GenBank/DDBJ databases">
        <title>Genome sequencing of the rare red list fungi Phellinidium pouzarii.</title>
        <authorList>
            <person name="Buettner E."/>
            <person name="Kellner H."/>
        </authorList>
    </citation>
    <scope>NUCLEOTIDE SEQUENCE [LARGE SCALE GENOMIC DNA]</scope>
    <source>
        <strain evidence="9 10">DSM 108285</strain>
    </source>
</reference>
<dbReference type="GO" id="GO:0015031">
    <property type="term" value="P:protein transport"/>
    <property type="evidence" value="ECO:0007669"/>
    <property type="project" value="UniProtKB-KW"/>
</dbReference>
<evidence type="ECO:0000256" key="5">
    <source>
        <dbReference type="ARBA" id="ARBA00022927"/>
    </source>
</evidence>
<keyword evidence="10" id="KW-1185">Reference proteome</keyword>
<keyword evidence="4" id="KW-0813">Transport</keyword>
<dbReference type="GO" id="GO:0017119">
    <property type="term" value="C:Golgi transport complex"/>
    <property type="evidence" value="ECO:0007669"/>
    <property type="project" value="InterPro"/>
</dbReference>
<keyword evidence="6" id="KW-0333">Golgi apparatus</keyword>
<comment type="similarity">
    <text evidence="2">Belongs to the COG8 family.</text>
</comment>
<dbReference type="Pfam" id="PF04124">
    <property type="entry name" value="Dor1"/>
    <property type="match status" value="1"/>
</dbReference>
<dbReference type="OrthoDB" id="1661054at2759"/>
<dbReference type="SUPFAM" id="SSF74788">
    <property type="entry name" value="Cullin repeat-like"/>
    <property type="match status" value="1"/>
</dbReference>
<evidence type="ECO:0000313" key="9">
    <source>
        <dbReference type="EMBL" id="THH10383.1"/>
    </source>
</evidence>
<keyword evidence="7" id="KW-0472">Membrane</keyword>
<dbReference type="InterPro" id="IPR007255">
    <property type="entry name" value="COG8"/>
</dbReference>
<dbReference type="InterPro" id="IPR016159">
    <property type="entry name" value="Cullin_repeat-like_dom_sf"/>
</dbReference>
<evidence type="ECO:0000256" key="7">
    <source>
        <dbReference type="ARBA" id="ARBA00023136"/>
    </source>
</evidence>
<accession>A0A4V3XDN5</accession>
<evidence type="ECO:0000256" key="1">
    <source>
        <dbReference type="ARBA" id="ARBA00004395"/>
    </source>
</evidence>
<dbReference type="GO" id="GO:0006891">
    <property type="term" value="P:intra-Golgi vesicle-mediated transport"/>
    <property type="evidence" value="ECO:0007669"/>
    <property type="project" value="TreeGrafter"/>
</dbReference>
<sequence length="550" mass="59510">MPEQEQTLADVLVGSKNSESASRFSTPEISQYLSRLTSLSLPEIQHEPTALASEASQLTNSLTSLCHAEYPTFLALHRTSAVLSSTLSSFSASLSTLAAALPALDTQARRFSAETHAIRDSRTKARRVLAQHDALLDVLDIPALIDTCVRNAHYQEAMDLAAHAEHLSSTLPGVAVAQDVAAGAAHAMRLMRAQLLALLREPAKLPALFKAVSFLRKMDVFSEPELALVFLTSRLSYLGGTLDAIEQERTDHARYVRRYVDVWREGVSDVATQYTTIFLERAPSSEVVPELHYLLSTLTHHALNALLAVLRARLSSVGDATSLAALLTQLTHCASALSRVGLDFRALLPPLFEHAVQHRFSQTLNAATDALLSTLSDTQKYHRQPTTVLCTPAAAAAPPEDTTLPKALHAPPTVLSAYPPLAVYTNALLTTLNSLRLLAPSSLLHTLLTALDGTLARAAGTFLTYAQGAVECAAAARVRKYSDEEEPPDQIRVVRAAGKVFARLLVPYVRLGLVEGVYGVTGMENLGMGAELREVLLQWDTWLDPPDSAL</sequence>
<dbReference type="PANTHER" id="PTHR21311:SF0">
    <property type="entry name" value="CONSERVED OLIGOMERIC GOLGI COMPLEX SUBUNIT 8"/>
    <property type="match status" value="1"/>
</dbReference>
<protein>
    <recommendedName>
        <fullName evidence="3">Conserved oligomeric Golgi complex subunit 8</fullName>
    </recommendedName>
    <alternativeName>
        <fullName evidence="8">Component of oligomeric Golgi complex 8</fullName>
    </alternativeName>
</protein>
<organism evidence="9 10">
    <name type="scientific">Phellinidium pouzarii</name>
    <dbReference type="NCBI Taxonomy" id="167371"/>
    <lineage>
        <taxon>Eukaryota</taxon>
        <taxon>Fungi</taxon>
        <taxon>Dikarya</taxon>
        <taxon>Basidiomycota</taxon>
        <taxon>Agaricomycotina</taxon>
        <taxon>Agaricomycetes</taxon>
        <taxon>Hymenochaetales</taxon>
        <taxon>Hymenochaetaceae</taxon>
        <taxon>Phellinidium</taxon>
    </lineage>
</organism>
<name>A0A4V3XDN5_9AGAM</name>